<evidence type="ECO:0000256" key="8">
    <source>
        <dbReference type="ARBA" id="ARBA00023152"/>
    </source>
</evidence>
<feature type="compositionally biased region" description="Low complexity" evidence="13">
    <location>
        <begin position="362"/>
        <end position="386"/>
    </location>
</feature>
<dbReference type="GO" id="GO:0001678">
    <property type="term" value="P:intracellular glucose homeostasis"/>
    <property type="evidence" value="ECO:0007669"/>
    <property type="project" value="InterPro"/>
</dbReference>
<evidence type="ECO:0000256" key="1">
    <source>
        <dbReference type="ARBA" id="ARBA00004888"/>
    </source>
</evidence>
<organism evidence="16 17">
    <name type="scientific">Teladorsagia circumcincta</name>
    <name type="common">Brown stomach worm</name>
    <name type="synonym">Ostertagia circumcincta</name>
    <dbReference type="NCBI Taxonomy" id="45464"/>
    <lineage>
        <taxon>Eukaryota</taxon>
        <taxon>Metazoa</taxon>
        <taxon>Ecdysozoa</taxon>
        <taxon>Nematoda</taxon>
        <taxon>Chromadorea</taxon>
        <taxon>Rhabditida</taxon>
        <taxon>Rhabditina</taxon>
        <taxon>Rhabditomorpha</taxon>
        <taxon>Strongyloidea</taxon>
        <taxon>Trichostrongylidae</taxon>
        <taxon>Teladorsagia</taxon>
    </lineage>
</organism>
<keyword evidence="4 12" id="KW-0808">Transferase</keyword>
<dbReference type="GO" id="GO:0005536">
    <property type="term" value="F:D-glucose binding"/>
    <property type="evidence" value="ECO:0007669"/>
    <property type="project" value="InterPro"/>
</dbReference>
<gene>
    <name evidence="16" type="ORF">TELCIR_03428</name>
</gene>
<dbReference type="PROSITE" id="PS00378">
    <property type="entry name" value="HEXOKINASE_1"/>
    <property type="match status" value="1"/>
</dbReference>
<evidence type="ECO:0000256" key="10">
    <source>
        <dbReference type="ARBA" id="ARBA00047905"/>
    </source>
</evidence>
<dbReference type="Pfam" id="PF00349">
    <property type="entry name" value="Hexokinase_1"/>
    <property type="match status" value="1"/>
</dbReference>
<keyword evidence="8 12" id="KW-0324">Glycolysis</keyword>
<dbReference type="InterPro" id="IPR043129">
    <property type="entry name" value="ATPase_NBD"/>
</dbReference>
<comment type="pathway">
    <text evidence="2">Carbohydrate metabolism; hexose metabolism.</text>
</comment>
<evidence type="ECO:0000259" key="14">
    <source>
        <dbReference type="Pfam" id="PF00349"/>
    </source>
</evidence>
<dbReference type="InterPro" id="IPR001312">
    <property type="entry name" value="Hexokinase"/>
</dbReference>
<dbReference type="Gene3D" id="3.30.420.40">
    <property type="match status" value="1"/>
</dbReference>
<comment type="catalytic activity">
    <reaction evidence="9">
        <text>a D-hexose + ATP = a D-hexose 6-phosphate + ADP + H(+)</text>
        <dbReference type="Rhea" id="RHEA:22740"/>
        <dbReference type="ChEBI" id="CHEBI:4194"/>
        <dbReference type="ChEBI" id="CHEBI:15378"/>
        <dbReference type="ChEBI" id="CHEBI:30616"/>
        <dbReference type="ChEBI" id="CHEBI:229467"/>
        <dbReference type="ChEBI" id="CHEBI:456216"/>
        <dbReference type="EC" id="2.7.1.1"/>
    </reaction>
    <physiologicalReaction direction="left-to-right" evidence="9">
        <dbReference type="Rhea" id="RHEA:22741"/>
    </physiologicalReaction>
</comment>
<evidence type="ECO:0000256" key="9">
    <source>
        <dbReference type="ARBA" id="ARBA00044613"/>
    </source>
</evidence>
<feature type="domain" description="Hexokinase C-terminal" evidence="15">
    <location>
        <begin position="194"/>
        <end position="267"/>
    </location>
</feature>
<keyword evidence="5 12" id="KW-0547">Nucleotide-binding</keyword>
<dbReference type="Gene3D" id="3.40.367.20">
    <property type="match status" value="2"/>
</dbReference>
<dbReference type="GO" id="GO:0005829">
    <property type="term" value="C:cytosol"/>
    <property type="evidence" value="ECO:0007669"/>
    <property type="project" value="TreeGrafter"/>
</dbReference>
<dbReference type="PROSITE" id="PS51748">
    <property type="entry name" value="HEXOKINASE_2"/>
    <property type="match status" value="1"/>
</dbReference>
<sequence>MKTGGEGGKRIRMRGEGGALKMLPTYVRAIPNGEESGDYLVLDLGGTNFRILLIRLNGREAEMTGKVYSVPDSIMQGTAEELFDHIALCMARFMEEQGIPFSRKLPLGFTFSFPCQQEGLTSAKLIRWTKGFKVSGCEGMDVCKMLKEACSRRRDIDIDVVALLNDTVGTLMACAFKENTCQLIRVLRKLNVIQIGVIIGTGTNACYMEQIERIPKLYEKLADDGLPDEIVMNLEWGAFGDDGSLKFVHTKYDREVDSNSINPGKQIAAHLLAAGIATLIDRMERPLVTVGIDGSVYRFHPMFPELLDDKIAELIDENLRYKLMLSEDGCGIGAAVVAAVATRITGQQKEDEPQQENRSEPQQENQNEPQQEIQNEPQQENQNEPQQENRSDNE</sequence>
<dbReference type="GO" id="GO:0005524">
    <property type="term" value="F:ATP binding"/>
    <property type="evidence" value="ECO:0007669"/>
    <property type="project" value="UniProtKB-UniRule"/>
</dbReference>
<keyword evidence="17" id="KW-1185">Reference proteome</keyword>
<dbReference type="SUPFAM" id="SSF53067">
    <property type="entry name" value="Actin-like ATPase domain"/>
    <property type="match status" value="2"/>
</dbReference>
<dbReference type="InterPro" id="IPR019807">
    <property type="entry name" value="Hexokinase_BS"/>
</dbReference>
<dbReference type="Proteomes" id="UP000230423">
    <property type="component" value="Unassembled WGS sequence"/>
</dbReference>
<keyword evidence="7 12" id="KW-0067">ATP-binding</keyword>
<evidence type="ECO:0000256" key="7">
    <source>
        <dbReference type="ARBA" id="ARBA00022840"/>
    </source>
</evidence>
<proteinExistence type="inferred from homology"/>
<evidence type="ECO:0000256" key="12">
    <source>
        <dbReference type="RuleBase" id="RU362007"/>
    </source>
</evidence>
<evidence type="ECO:0000256" key="2">
    <source>
        <dbReference type="ARBA" id="ARBA00005028"/>
    </source>
</evidence>
<dbReference type="GO" id="GO:0006096">
    <property type="term" value="P:glycolytic process"/>
    <property type="evidence" value="ECO:0007669"/>
    <property type="project" value="UniProtKB-UniPathway"/>
</dbReference>
<evidence type="ECO:0000256" key="11">
    <source>
        <dbReference type="ARBA" id="ARBA00048160"/>
    </source>
</evidence>
<keyword evidence="6 12" id="KW-0418">Kinase</keyword>
<evidence type="ECO:0000259" key="15">
    <source>
        <dbReference type="Pfam" id="PF03727"/>
    </source>
</evidence>
<evidence type="ECO:0000256" key="4">
    <source>
        <dbReference type="ARBA" id="ARBA00022679"/>
    </source>
</evidence>
<dbReference type="FunFam" id="3.30.420.40:FF:000095">
    <property type="entry name" value="Phosphotransferase"/>
    <property type="match status" value="1"/>
</dbReference>
<dbReference type="EC" id="2.7.1.-" evidence="12"/>
<dbReference type="AlphaFoldDB" id="A0A2G9UWK6"/>
<dbReference type="GO" id="GO:0008865">
    <property type="term" value="F:fructokinase activity"/>
    <property type="evidence" value="ECO:0007669"/>
    <property type="project" value="TreeGrafter"/>
</dbReference>
<dbReference type="UniPathway" id="UPA00242"/>
<feature type="region of interest" description="Disordered" evidence="13">
    <location>
        <begin position="346"/>
        <end position="394"/>
    </location>
</feature>
<dbReference type="PRINTS" id="PR00475">
    <property type="entry name" value="HEXOKINASE"/>
</dbReference>
<dbReference type="InterPro" id="IPR022672">
    <property type="entry name" value="Hexokinase_N"/>
</dbReference>
<dbReference type="PANTHER" id="PTHR19443">
    <property type="entry name" value="HEXOKINASE"/>
    <property type="match status" value="1"/>
</dbReference>
<dbReference type="Pfam" id="PF03727">
    <property type="entry name" value="Hexokinase_2"/>
    <property type="match status" value="2"/>
</dbReference>
<comment type="similarity">
    <text evidence="3 12">Belongs to the hexokinase family.</text>
</comment>
<feature type="domain" description="Hexokinase N-terminal" evidence="14">
    <location>
        <begin position="16"/>
        <end position="176"/>
    </location>
</feature>
<evidence type="ECO:0000313" key="17">
    <source>
        <dbReference type="Proteomes" id="UP000230423"/>
    </source>
</evidence>
<evidence type="ECO:0000256" key="13">
    <source>
        <dbReference type="SAM" id="MobiDB-lite"/>
    </source>
</evidence>
<dbReference type="GO" id="GO:0004340">
    <property type="term" value="F:glucokinase activity"/>
    <property type="evidence" value="ECO:0007669"/>
    <property type="project" value="TreeGrafter"/>
</dbReference>
<name>A0A2G9UWK6_TELCI</name>
<feature type="compositionally biased region" description="Basic and acidic residues" evidence="13">
    <location>
        <begin position="348"/>
        <end position="361"/>
    </location>
</feature>
<dbReference type="OrthoDB" id="419537at2759"/>
<protein>
    <recommendedName>
        <fullName evidence="12">Phosphotransferase</fullName>
        <ecNumber evidence="12">2.7.1.-</ecNumber>
    </recommendedName>
</protein>
<dbReference type="PANTHER" id="PTHR19443:SF16">
    <property type="entry name" value="HEXOKINASE TYPE 1-RELATED"/>
    <property type="match status" value="1"/>
</dbReference>
<dbReference type="UniPathway" id="UPA00109">
    <property type="reaction ID" value="UER00180"/>
</dbReference>
<dbReference type="InterPro" id="IPR022673">
    <property type="entry name" value="Hexokinase_C"/>
</dbReference>
<feature type="domain" description="Hexokinase C-terminal" evidence="15">
    <location>
        <begin position="268"/>
        <end position="340"/>
    </location>
</feature>
<comment type="pathway">
    <text evidence="1">Carbohydrate degradation; glycolysis; D-glyceraldehyde 3-phosphate and glycerone phosphate from D-glucose: step 1/4.</text>
</comment>
<comment type="catalytic activity">
    <reaction evidence="10">
        <text>D-fructose + ATP = D-fructose 6-phosphate + ADP + H(+)</text>
        <dbReference type="Rhea" id="RHEA:16125"/>
        <dbReference type="ChEBI" id="CHEBI:15378"/>
        <dbReference type="ChEBI" id="CHEBI:30616"/>
        <dbReference type="ChEBI" id="CHEBI:37721"/>
        <dbReference type="ChEBI" id="CHEBI:61527"/>
        <dbReference type="ChEBI" id="CHEBI:456216"/>
        <dbReference type="EC" id="2.7.1.1"/>
    </reaction>
    <physiologicalReaction direction="left-to-right" evidence="10">
        <dbReference type="Rhea" id="RHEA:16126"/>
    </physiologicalReaction>
</comment>
<dbReference type="EMBL" id="KZ345254">
    <property type="protein sequence ID" value="PIO74563.1"/>
    <property type="molecule type" value="Genomic_DNA"/>
</dbReference>
<reference evidence="16 17" key="1">
    <citation type="submission" date="2015-09" db="EMBL/GenBank/DDBJ databases">
        <title>Draft genome of the parasitic nematode Teladorsagia circumcincta isolate WARC Sus (inbred).</title>
        <authorList>
            <person name="Mitreva M."/>
        </authorList>
    </citation>
    <scope>NUCLEOTIDE SEQUENCE [LARGE SCALE GENOMIC DNA]</scope>
    <source>
        <strain evidence="16 17">S</strain>
    </source>
</reference>
<evidence type="ECO:0000313" key="16">
    <source>
        <dbReference type="EMBL" id="PIO74563.1"/>
    </source>
</evidence>
<comment type="catalytic activity">
    <reaction evidence="11">
        <text>D-glucose + ATP = D-glucose 6-phosphate + ADP + H(+)</text>
        <dbReference type="Rhea" id="RHEA:17825"/>
        <dbReference type="ChEBI" id="CHEBI:4167"/>
        <dbReference type="ChEBI" id="CHEBI:15378"/>
        <dbReference type="ChEBI" id="CHEBI:30616"/>
        <dbReference type="ChEBI" id="CHEBI:61548"/>
        <dbReference type="ChEBI" id="CHEBI:456216"/>
        <dbReference type="EC" id="2.7.1.1"/>
    </reaction>
    <physiologicalReaction direction="left-to-right" evidence="11">
        <dbReference type="Rhea" id="RHEA:17826"/>
    </physiologicalReaction>
</comment>
<evidence type="ECO:0000256" key="3">
    <source>
        <dbReference type="ARBA" id="ARBA00009225"/>
    </source>
</evidence>
<accession>A0A2G9UWK6</accession>
<evidence type="ECO:0000256" key="6">
    <source>
        <dbReference type="ARBA" id="ARBA00022777"/>
    </source>
</evidence>
<dbReference type="GO" id="GO:0006006">
    <property type="term" value="P:glucose metabolic process"/>
    <property type="evidence" value="ECO:0007669"/>
    <property type="project" value="TreeGrafter"/>
</dbReference>
<dbReference type="GO" id="GO:0005739">
    <property type="term" value="C:mitochondrion"/>
    <property type="evidence" value="ECO:0007669"/>
    <property type="project" value="TreeGrafter"/>
</dbReference>
<evidence type="ECO:0000256" key="5">
    <source>
        <dbReference type="ARBA" id="ARBA00022741"/>
    </source>
</evidence>